<sequence>MGFFTIMDEFSVSISAPNFLHASIVAMVSADNNTFSTLLLFPASDARKIAL</sequence>
<gene>
    <name evidence="1" type="ORF">AAA799N04_01883</name>
</gene>
<comment type="caution">
    <text evidence="1">The sequence shown here is derived from an EMBL/GenBank/DDBJ whole genome shotgun (WGS) entry which is preliminary data.</text>
</comment>
<protein>
    <submittedName>
        <fullName evidence="1">Uncharacterized protein</fullName>
    </submittedName>
</protein>
<name>A0A081RKL2_9ARCH</name>
<dbReference type="EMBL" id="JOKN01000088">
    <property type="protein sequence ID" value="KEQ55735.1"/>
    <property type="molecule type" value="Genomic_DNA"/>
</dbReference>
<proteinExistence type="predicted"/>
<evidence type="ECO:0000313" key="1">
    <source>
        <dbReference type="EMBL" id="KEQ55735.1"/>
    </source>
</evidence>
<organism evidence="1 2">
    <name type="scientific">Marine Group I thaumarchaeote SCGC AAA799-N04</name>
    <dbReference type="NCBI Taxonomy" id="1502293"/>
    <lineage>
        <taxon>Archaea</taxon>
        <taxon>Nitrososphaerota</taxon>
        <taxon>Marine Group I</taxon>
    </lineage>
</organism>
<evidence type="ECO:0000313" key="2">
    <source>
        <dbReference type="Proteomes" id="UP000028059"/>
    </source>
</evidence>
<accession>A0A081RKL2</accession>
<reference evidence="1 2" key="1">
    <citation type="submission" date="2014-06" db="EMBL/GenBank/DDBJ databases">
        <authorList>
            <person name="Ngugi D.K."/>
            <person name="Blom J."/>
            <person name="Alam I."/>
            <person name="Rashid M."/>
            <person name="Ba Alawi W."/>
            <person name="Zhang G."/>
            <person name="Hikmawan T."/>
            <person name="Guan Y."/>
            <person name="Antunes A."/>
            <person name="Siam R."/>
            <person name="ElDorry H."/>
            <person name="Bajic V."/>
            <person name="Stingl U."/>
        </authorList>
    </citation>
    <scope>NUCLEOTIDE SEQUENCE [LARGE SCALE GENOMIC DNA]</scope>
    <source>
        <strain evidence="1">SCGC AAA799-N04</strain>
    </source>
</reference>
<dbReference type="AlphaFoldDB" id="A0A081RKL2"/>
<dbReference type="Proteomes" id="UP000028059">
    <property type="component" value="Unassembled WGS sequence"/>
</dbReference>
<keyword evidence="2" id="KW-1185">Reference proteome</keyword>